<reference evidence="3" key="1">
    <citation type="journal article" date="2020" name="bioRxiv">
        <title>Chromosome-level reference genome of the European wasp spider Argiope bruennichi: a resource for studies on range expansion and evolutionary adaptation.</title>
        <authorList>
            <person name="Sheffer M.M."/>
            <person name="Hoppe A."/>
            <person name="Krehenwinkel H."/>
            <person name="Uhl G."/>
            <person name="Kuss A.W."/>
            <person name="Jensen L."/>
            <person name="Jensen C."/>
            <person name="Gillespie R.G."/>
            <person name="Hoff K.J."/>
            <person name="Prost S."/>
        </authorList>
    </citation>
    <scope>NUCLEOTIDE SEQUENCE</scope>
</reference>
<evidence type="ECO:0000313" key="4">
    <source>
        <dbReference type="Proteomes" id="UP000807504"/>
    </source>
</evidence>
<dbReference type="PROSITE" id="PS51406">
    <property type="entry name" value="FIBRINOGEN_C_2"/>
    <property type="match status" value="1"/>
</dbReference>
<protein>
    <submittedName>
        <fullName evidence="3">Techylectin-5A like protein</fullName>
    </submittedName>
</protein>
<dbReference type="Pfam" id="PF00147">
    <property type="entry name" value="Fibrinogen_C"/>
    <property type="match status" value="1"/>
</dbReference>
<sequence length="451" mass="52261">MDRKLLTAAETLEYMNSSFDEEFDDFKMTIAPPETDAKNLTIDERMARYFGKPDCKIYMQNKPVKFGYKFWMLTSYDEYSFIIIPYQSDQEKFILPLSQCVVESLLSVVKMDIYGYFFIHMGNVKIAQVSNNKFLWKNIYFFCACFFSFFIVLYAAGPAKSGCLEKEKALALLETAENFLTKARYAYPSCKKNLNSTNETDCDSEKSLAYIEISKKLISDVRENFPSCFKPTVDDDQDDVKEEKYINCSEILANGCKKSGVYTIWPKDFPAEKSLKVYCDMETEGGGWTVIQRRGKYPVQQDFNLDWESYRNGFGNLTQEFWLGNENIRLLCLKGCKIRFDLQYEGGTVYFAVYQNFKLATNNYRIDISGYSGNTTDAMQYHNKYEFSTKDRDSSGRAKAYHSGWWLGNSYITNLNGIYQPGGNGVQYVYWWKYSGDYNNLASVEIKVKPN</sequence>
<dbReference type="Proteomes" id="UP000807504">
    <property type="component" value="Unassembled WGS sequence"/>
</dbReference>
<dbReference type="AlphaFoldDB" id="A0A8T0F9R4"/>
<dbReference type="Gene3D" id="3.90.215.10">
    <property type="entry name" value="Gamma Fibrinogen, chain A, domain 1"/>
    <property type="match status" value="1"/>
</dbReference>
<feature type="domain" description="Fibrinogen C-terminal" evidence="2">
    <location>
        <begin position="239"/>
        <end position="451"/>
    </location>
</feature>
<keyword evidence="4" id="KW-1185">Reference proteome</keyword>
<dbReference type="GO" id="GO:0005615">
    <property type="term" value="C:extracellular space"/>
    <property type="evidence" value="ECO:0007669"/>
    <property type="project" value="TreeGrafter"/>
</dbReference>
<evidence type="ECO:0000256" key="1">
    <source>
        <dbReference type="SAM" id="Phobius"/>
    </source>
</evidence>
<dbReference type="InterPro" id="IPR050373">
    <property type="entry name" value="Fibrinogen_C-term_domain"/>
</dbReference>
<dbReference type="SMART" id="SM00186">
    <property type="entry name" value="FBG"/>
    <property type="match status" value="1"/>
</dbReference>
<keyword evidence="1" id="KW-0472">Membrane</keyword>
<comment type="caution">
    <text evidence="3">The sequence shown here is derived from an EMBL/GenBank/DDBJ whole genome shotgun (WGS) entry which is preliminary data.</text>
</comment>
<dbReference type="EMBL" id="JABXBU010000015">
    <property type="protein sequence ID" value="KAF8787974.1"/>
    <property type="molecule type" value="Genomic_DNA"/>
</dbReference>
<accession>A0A8T0F9R4</accession>
<dbReference type="PANTHER" id="PTHR19143">
    <property type="entry name" value="FIBRINOGEN/TENASCIN/ANGIOPOEITIN"/>
    <property type="match status" value="1"/>
</dbReference>
<name>A0A8T0F9R4_ARGBR</name>
<dbReference type="InterPro" id="IPR029526">
    <property type="entry name" value="PGBD"/>
</dbReference>
<dbReference type="InterPro" id="IPR036056">
    <property type="entry name" value="Fibrinogen-like_C"/>
</dbReference>
<keyword evidence="1" id="KW-1133">Transmembrane helix</keyword>
<organism evidence="3 4">
    <name type="scientific">Argiope bruennichi</name>
    <name type="common">Wasp spider</name>
    <name type="synonym">Aranea bruennichi</name>
    <dbReference type="NCBI Taxonomy" id="94029"/>
    <lineage>
        <taxon>Eukaryota</taxon>
        <taxon>Metazoa</taxon>
        <taxon>Ecdysozoa</taxon>
        <taxon>Arthropoda</taxon>
        <taxon>Chelicerata</taxon>
        <taxon>Arachnida</taxon>
        <taxon>Araneae</taxon>
        <taxon>Araneomorphae</taxon>
        <taxon>Entelegynae</taxon>
        <taxon>Araneoidea</taxon>
        <taxon>Araneidae</taxon>
        <taxon>Argiope</taxon>
    </lineage>
</organism>
<dbReference type="Pfam" id="PF13843">
    <property type="entry name" value="DDE_Tnp_1_7"/>
    <property type="match status" value="1"/>
</dbReference>
<reference evidence="3" key="2">
    <citation type="submission" date="2020-06" db="EMBL/GenBank/DDBJ databases">
        <authorList>
            <person name="Sheffer M."/>
        </authorList>
    </citation>
    <scope>NUCLEOTIDE SEQUENCE</scope>
</reference>
<evidence type="ECO:0000313" key="3">
    <source>
        <dbReference type="EMBL" id="KAF8787974.1"/>
    </source>
</evidence>
<dbReference type="NCBIfam" id="NF040941">
    <property type="entry name" value="GGGWT_bact"/>
    <property type="match status" value="1"/>
</dbReference>
<gene>
    <name evidence="3" type="ORF">HNY73_009517</name>
</gene>
<feature type="transmembrane region" description="Helical" evidence="1">
    <location>
        <begin position="139"/>
        <end position="157"/>
    </location>
</feature>
<dbReference type="CDD" id="cd00087">
    <property type="entry name" value="FReD"/>
    <property type="match status" value="1"/>
</dbReference>
<dbReference type="InterPro" id="IPR002181">
    <property type="entry name" value="Fibrinogen_a/b/g_C_dom"/>
</dbReference>
<keyword evidence="1" id="KW-0812">Transmembrane</keyword>
<dbReference type="InterPro" id="IPR014716">
    <property type="entry name" value="Fibrinogen_a/b/g_C_1"/>
</dbReference>
<dbReference type="SUPFAM" id="SSF56496">
    <property type="entry name" value="Fibrinogen C-terminal domain-like"/>
    <property type="match status" value="1"/>
</dbReference>
<evidence type="ECO:0000259" key="2">
    <source>
        <dbReference type="PROSITE" id="PS51406"/>
    </source>
</evidence>
<proteinExistence type="predicted"/>